<reference evidence="3" key="1">
    <citation type="submission" date="2020-04" db="EMBL/GenBank/DDBJ databases">
        <authorList>
            <person name="Kittiwongwattana C."/>
        </authorList>
    </citation>
    <scope>NUCLEOTIDE SEQUENCE [LARGE SCALE GENOMIC DNA]</scope>
    <source>
        <strain evidence="3">1310</strain>
    </source>
</reference>
<dbReference type="InterPro" id="IPR029039">
    <property type="entry name" value="Flavoprotein-like_sf"/>
</dbReference>
<feature type="domain" description="Flavodoxin" evidence="1">
    <location>
        <begin position="4"/>
        <end position="130"/>
    </location>
</feature>
<dbReference type="KEGG" id="coy:HF329_17340"/>
<evidence type="ECO:0000313" key="2">
    <source>
        <dbReference type="EMBL" id="QJB32986.1"/>
    </source>
</evidence>
<evidence type="ECO:0000259" key="1">
    <source>
        <dbReference type="Pfam" id="PF12724"/>
    </source>
</evidence>
<dbReference type="RefSeq" id="WP_168805709.1">
    <property type="nucleotide sequence ID" value="NZ_CP051205.1"/>
</dbReference>
<dbReference type="SUPFAM" id="SSF52218">
    <property type="entry name" value="Flavoproteins"/>
    <property type="match status" value="1"/>
</dbReference>
<sequence>MRGIIIFQSKYGATRQYATWISKALQIPAAAAGEVTHAQLAAADFIILGTSIYIGKMLLRGWLEQQAPQLRGKPLFLFVVCATRGEKQEKLNSYVVQNMPAQLLSHCHRYFYPGKIQYSELSFADKLKVRAGGLMARLMNKPLDISDFNRIDETLAAPLVADVQSFHQNQNP</sequence>
<dbReference type="AlphaFoldDB" id="A0AAE7D868"/>
<dbReference type="EMBL" id="CP051205">
    <property type="protein sequence ID" value="QJB32986.1"/>
    <property type="molecule type" value="Genomic_DNA"/>
</dbReference>
<organism evidence="2 3">
    <name type="scientific">Chitinophaga oryzae</name>
    <dbReference type="NCBI Taxonomy" id="2725414"/>
    <lineage>
        <taxon>Bacteria</taxon>
        <taxon>Pseudomonadati</taxon>
        <taxon>Bacteroidota</taxon>
        <taxon>Chitinophagia</taxon>
        <taxon>Chitinophagales</taxon>
        <taxon>Chitinophagaceae</taxon>
        <taxon>Chitinophaga</taxon>
    </lineage>
</organism>
<name>A0AAE7D868_9BACT</name>
<protein>
    <recommendedName>
        <fullName evidence="1">Flavodoxin domain-containing protein</fullName>
    </recommendedName>
</protein>
<dbReference type="Gene3D" id="3.40.50.360">
    <property type="match status" value="1"/>
</dbReference>
<evidence type="ECO:0000313" key="3">
    <source>
        <dbReference type="Proteomes" id="UP000502421"/>
    </source>
</evidence>
<dbReference type="Proteomes" id="UP000502421">
    <property type="component" value="Chromosome"/>
</dbReference>
<dbReference type="InterPro" id="IPR026816">
    <property type="entry name" value="Flavodoxin_dom"/>
</dbReference>
<gene>
    <name evidence="2" type="ORF">HF329_17340</name>
</gene>
<accession>A0AAE7D868</accession>
<dbReference type="Pfam" id="PF12724">
    <property type="entry name" value="Flavodoxin_5"/>
    <property type="match status" value="1"/>
</dbReference>
<proteinExistence type="predicted"/>